<protein>
    <submittedName>
        <fullName evidence="1">SIR2-like domain-containing protein</fullName>
    </submittedName>
</protein>
<dbReference type="RefSeq" id="WP_089761443.1">
    <property type="nucleotide sequence ID" value="NZ_BKAT01000011.1"/>
</dbReference>
<name>A0A1H4BM64_9BACT</name>
<organism evidence="1 2">
    <name type="scientific">Chitinophaga terrae</name>
    <name type="common">ex Kim and Jung 2007</name>
    <dbReference type="NCBI Taxonomy" id="408074"/>
    <lineage>
        <taxon>Bacteria</taxon>
        <taxon>Pseudomonadati</taxon>
        <taxon>Bacteroidota</taxon>
        <taxon>Chitinophagia</taxon>
        <taxon>Chitinophagales</taxon>
        <taxon>Chitinophagaceae</taxon>
        <taxon>Chitinophaga</taxon>
    </lineage>
</organism>
<accession>A0A1H4BM64</accession>
<dbReference type="InterPro" id="IPR029035">
    <property type="entry name" value="DHS-like_NAD/FAD-binding_dom"/>
</dbReference>
<dbReference type="EMBL" id="FNRL01000008">
    <property type="protein sequence ID" value="SEA49144.1"/>
    <property type="molecule type" value="Genomic_DNA"/>
</dbReference>
<dbReference type="STRING" id="408074.SAMN05660909_02156"/>
<dbReference type="Proteomes" id="UP000199656">
    <property type="component" value="Unassembled WGS sequence"/>
</dbReference>
<evidence type="ECO:0000313" key="1">
    <source>
        <dbReference type="EMBL" id="SEA49144.1"/>
    </source>
</evidence>
<proteinExistence type="predicted"/>
<evidence type="ECO:0000313" key="2">
    <source>
        <dbReference type="Proteomes" id="UP000199656"/>
    </source>
</evidence>
<keyword evidence="2" id="KW-1185">Reference proteome</keyword>
<sequence length="519" mass="58561">MDAREEYTYYANEAFPIPSTRKSFFQNISKDAKPSAGYHLLCLLARERIIRQIWTTNFDHLPAKAAASYNITPIEIGLDSTHRTERIAAEGELVLNALHGDYRYDLLKNTEAELQAQDEVLRRKLTEDISGSHLIVVGFSGNDQSIMDALMEAYSQSAASRLYWCGYGAQPNAAVAALLEAARKANREAYYIATNGFDDLMMRLGKFCLSGENYTEAEPHFKRVDSLNNEFTPFQLKINRIDAVIKSNLLPLTIPLELFQFQCEIARQKGAWSKIRELTSERNVVAAPLKGKVMALGTLDDISSIFSGNIQGVITRVPIDQEELKIEEGAIKHIITAALTIAICNKLNFSSDGRNKIWDNKPIQTKSLGGIEYKIYQAIFLNIVKDDESLFLLVKPTISIIRSDGELIEKEVRKSISKEVLDRMYNGQFNTAFEQWRTLIFAECNAITLEFPNNSGSRFNFTLQATPLFAKVQKSSGQESLPDNQKYYKFSAKQFDEPALLFSSQDGINESQIFTHFVD</sequence>
<reference evidence="2" key="1">
    <citation type="submission" date="2016-10" db="EMBL/GenBank/DDBJ databases">
        <authorList>
            <person name="Varghese N."/>
            <person name="Submissions S."/>
        </authorList>
    </citation>
    <scope>NUCLEOTIDE SEQUENCE [LARGE SCALE GENOMIC DNA]</scope>
    <source>
        <strain evidence="2">DSM 23920</strain>
    </source>
</reference>
<dbReference type="OrthoDB" id="530017at2"/>
<dbReference type="SUPFAM" id="SSF52467">
    <property type="entry name" value="DHS-like NAD/FAD-binding domain"/>
    <property type="match status" value="1"/>
</dbReference>
<gene>
    <name evidence="1" type="ORF">SAMN05660909_02156</name>
</gene>
<dbReference type="Pfam" id="PF13289">
    <property type="entry name" value="SIR2_2"/>
    <property type="match status" value="1"/>
</dbReference>
<dbReference type="AlphaFoldDB" id="A0A1H4BM64"/>